<feature type="chain" id="PRO_5042909091" description="Dystroglycan-type cadherin-like domain-containing protein" evidence="3">
    <location>
        <begin position="19"/>
        <end position="1054"/>
    </location>
</feature>
<evidence type="ECO:0000256" key="3">
    <source>
        <dbReference type="SAM" id="SignalP"/>
    </source>
</evidence>
<dbReference type="InterPro" id="IPR015919">
    <property type="entry name" value="Cadherin-like_sf"/>
</dbReference>
<feature type="region of interest" description="Disordered" evidence="1">
    <location>
        <begin position="639"/>
        <end position="683"/>
    </location>
</feature>
<keyword evidence="2" id="KW-0812">Transmembrane</keyword>
<evidence type="ECO:0000256" key="2">
    <source>
        <dbReference type="SAM" id="Phobius"/>
    </source>
</evidence>
<feature type="domain" description="Dystroglycan-type cadherin-like" evidence="4">
    <location>
        <begin position="137"/>
        <end position="231"/>
    </location>
</feature>
<dbReference type="GO" id="GO:0016020">
    <property type="term" value="C:membrane"/>
    <property type="evidence" value="ECO:0007669"/>
    <property type="project" value="InterPro"/>
</dbReference>
<feature type="compositionally biased region" description="Polar residues" evidence="1">
    <location>
        <begin position="419"/>
        <end position="429"/>
    </location>
</feature>
<keyword evidence="3" id="KW-0732">Signal</keyword>
<feature type="region of interest" description="Disordered" evidence="1">
    <location>
        <begin position="723"/>
        <end position="857"/>
    </location>
</feature>
<feature type="region of interest" description="Disordered" evidence="1">
    <location>
        <begin position="419"/>
        <end position="448"/>
    </location>
</feature>
<evidence type="ECO:0000313" key="6">
    <source>
        <dbReference type="Proteomes" id="UP001280581"/>
    </source>
</evidence>
<feature type="compositionally biased region" description="Polar residues" evidence="1">
    <location>
        <begin position="929"/>
        <end position="941"/>
    </location>
</feature>
<dbReference type="Gene3D" id="2.60.40.10">
    <property type="entry name" value="Immunoglobulins"/>
    <property type="match status" value="3"/>
</dbReference>
<accession>A0AAN6M8E1</accession>
<dbReference type="AlphaFoldDB" id="A0AAN6M8E1"/>
<dbReference type="SMART" id="SM00736">
    <property type="entry name" value="CADG"/>
    <property type="match status" value="1"/>
</dbReference>
<feature type="compositionally biased region" description="Polar residues" evidence="1">
    <location>
        <begin position="601"/>
        <end position="620"/>
    </location>
</feature>
<dbReference type="SUPFAM" id="SSF49313">
    <property type="entry name" value="Cadherin-like"/>
    <property type="match status" value="4"/>
</dbReference>
<keyword evidence="2" id="KW-0472">Membrane</keyword>
<comment type="caution">
    <text evidence="5">The sequence shown here is derived from an EMBL/GenBank/DDBJ whole genome shotgun (WGS) entry which is preliminary data.</text>
</comment>
<dbReference type="GO" id="GO:0005509">
    <property type="term" value="F:calcium ion binding"/>
    <property type="evidence" value="ECO:0007669"/>
    <property type="project" value="InterPro"/>
</dbReference>
<feature type="compositionally biased region" description="Low complexity" evidence="1">
    <location>
        <begin position="649"/>
        <end position="671"/>
    </location>
</feature>
<keyword evidence="6" id="KW-1185">Reference proteome</keyword>
<reference evidence="5 6" key="1">
    <citation type="submission" date="2021-02" db="EMBL/GenBank/DDBJ databases">
        <title>Genome assembly of Pseudopithomyces chartarum.</title>
        <authorList>
            <person name="Jauregui R."/>
            <person name="Singh J."/>
            <person name="Voisey C."/>
        </authorList>
    </citation>
    <scope>NUCLEOTIDE SEQUENCE [LARGE SCALE GENOMIC DNA]</scope>
    <source>
        <strain evidence="5 6">AGR01</strain>
    </source>
</reference>
<feature type="region of interest" description="Disordered" evidence="1">
    <location>
        <begin position="926"/>
        <end position="961"/>
    </location>
</feature>
<feature type="signal peptide" evidence="3">
    <location>
        <begin position="1"/>
        <end position="18"/>
    </location>
</feature>
<dbReference type="EMBL" id="WVTA01000002">
    <property type="protein sequence ID" value="KAK3216101.1"/>
    <property type="molecule type" value="Genomic_DNA"/>
</dbReference>
<sequence length="1054" mass="115126">MIGMALPAILCLLATTAATSPQVSYPLNLQLPPVARVGEAYDFQFAATTFQPNSDSLVYSIANGPKWLRIHSENRTLWGTPEAKDVGTMTFTIAAAGEAGAVANMDSKLIIQEDQRPREVGNISQALAHAGQLSGPTTVTLLPSKPFEIVFGTEVFRQDGKNFTYYSTLEDHTPLPAWISFDSSSMRFTGTTPSSASPRTLKILLVASDTPGFGAASKLFSIVVSNHLLLFKPLMQTVNISKGEQVNIEGLKGMVFLDNAPIRDDDIQSANADVPKWLSFDPNAFDITGNPPSGLMSQDISVTVQDKFGDSAQHSIHLAFISQLFTGEVGQLNITPGIPFKYQIPKSILSLDNETISVEFGKLNRWLSFDSQSFSVSGTIPDDVSMSSVEGSMTAISPDGKVQDTQIFQIEILGSTTTKSSNPLNSATNLDHGKNNNDNAEDTANSSRKKTGVVVGAVLASLFGAAVIIILALSLFRRRKKHVPGYISPQIPRSPRKTDISRPIPHPSISIVPGWGEVDKIEEEDLEKGKLEDSPSRTAEPPPQLPPEKAVAHSRDTSLNEREDTLWTLLGQDVALPTEAGPSHHPHDSMKIPTEIRRESANSPSQKWRQTTAVSRSSTRHSLITAANRRLTNLDHGRHAHSISHGTNSSAAQRTLSSSSRTTAVSTVPSAFPQASKARHTTQLTTPIEKRQSIRAVIPSIYENSVDRLVDRRTLDERRHSYIRKRASAQQSPLFAGSRVSSSSFKSPPSFLGDSSPAPQSPLAVVSPDIVRPDDSILSSNNNVPESLHVRKPTDAPSPASSNFDFSKSLRKKTTKGVFSRRYTDSPSTRNKGTNEKPSARPETAVYAPTGMSSRTSTNISLRSADLMKDLNEVTGTEIWDDAALSESNYSGDEFDIEEGERRATLKPSNSIKKFIIPLDVVKQKKTASHSSSKRNTITLKKTNERDPTPFHHPLQSPQDQARATSNAKVKMDFNLPTHPTQDILRPPPSVPFPQHLAEPNKITLSPYKSYISPPPPYPFHQGTPLKQIHPLPLSLQTLRRAPQETTRKIPHAR</sequence>
<evidence type="ECO:0000259" key="4">
    <source>
        <dbReference type="SMART" id="SM00736"/>
    </source>
</evidence>
<evidence type="ECO:0000256" key="1">
    <source>
        <dbReference type="SAM" id="MobiDB-lite"/>
    </source>
</evidence>
<organism evidence="5 6">
    <name type="scientific">Pseudopithomyces chartarum</name>
    <dbReference type="NCBI Taxonomy" id="1892770"/>
    <lineage>
        <taxon>Eukaryota</taxon>
        <taxon>Fungi</taxon>
        <taxon>Dikarya</taxon>
        <taxon>Ascomycota</taxon>
        <taxon>Pezizomycotina</taxon>
        <taxon>Dothideomycetes</taxon>
        <taxon>Pleosporomycetidae</taxon>
        <taxon>Pleosporales</taxon>
        <taxon>Massarineae</taxon>
        <taxon>Didymosphaeriaceae</taxon>
        <taxon>Pseudopithomyces</taxon>
    </lineage>
</organism>
<proteinExistence type="predicted"/>
<evidence type="ECO:0000313" key="5">
    <source>
        <dbReference type="EMBL" id="KAK3216101.1"/>
    </source>
</evidence>
<dbReference type="InterPro" id="IPR006644">
    <property type="entry name" value="Cadg"/>
</dbReference>
<feature type="compositionally biased region" description="Low complexity" evidence="1">
    <location>
        <begin position="741"/>
        <end position="751"/>
    </location>
</feature>
<feature type="compositionally biased region" description="Low complexity" evidence="1">
    <location>
        <begin position="501"/>
        <end position="513"/>
    </location>
</feature>
<dbReference type="Proteomes" id="UP001280581">
    <property type="component" value="Unassembled WGS sequence"/>
</dbReference>
<dbReference type="InterPro" id="IPR013783">
    <property type="entry name" value="Ig-like_fold"/>
</dbReference>
<keyword evidence="2" id="KW-1133">Transmembrane helix</keyword>
<protein>
    <recommendedName>
        <fullName evidence="4">Dystroglycan-type cadherin-like domain-containing protein</fullName>
    </recommendedName>
</protein>
<gene>
    <name evidence="5" type="ORF">GRF29_8g2172050</name>
</gene>
<feature type="transmembrane region" description="Helical" evidence="2">
    <location>
        <begin position="453"/>
        <end position="476"/>
    </location>
</feature>
<feature type="region of interest" description="Disordered" evidence="1">
    <location>
        <begin position="597"/>
        <end position="620"/>
    </location>
</feature>
<feature type="region of interest" description="Disordered" evidence="1">
    <location>
        <begin position="485"/>
        <end position="560"/>
    </location>
</feature>
<name>A0AAN6M8E1_9PLEO</name>
<dbReference type="Pfam" id="PF05345">
    <property type="entry name" value="He_PIG"/>
    <property type="match status" value="2"/>
</dbReference>
<feature type="compositionally biased region" description="Basic and acidic residues" evidence="1">
    <location>
        <begin position="550"/>
        <end position="560"/>
    </location>
</feature>
<feature type="compositionally biased region" description="Polar residues" evidence="1">
    <location>
        <begin position="436"/>
        <end position="446"/>
    </location>
</feature>